<comment type="subcellular location">
    <subcellularLocation>
        <location evidence="1">Cytoplasm</location>
    </subcellularLocation>
</comment>
<feature type="compositionally biased region" description="Basic and acidic residues" evidence="5">
    <location>
        <begin position="421"/>
        <end position="432"/>
    </location>
</feature>
<dbReference type="FunFam" id="3.10.590.10:FF:000001">
    <property type="entry name" value="YTH domain family 1, isoform CRA_a"/>
    <property type="match status" value="1"/>
</dbReference>
<dbReference type="SMR" id="A0A453RRC1"/>
<dbReference type="Pfam" id="PF04146">
    <property type="entry name" value="YTH"/>
    <property type="match status" value="1"/>
</dbReference>
<evidence type="ECO:0000256" key="5">
    <source>
        <dbReference type="SAM" id="MobiDB-lite"/>
    </source>
</evidence>
<dbReference type="InterPro" id="IPR007275">
    <property type="entry name" value="YTH_domain"/>
</dbReference>
<comment type="function">
    <text evidence="4">Specifically recognizes and binds N6-methyladenosine (m6A)-containing RNAs, and regulates mRNA stability. M6A is a modification present at internal sites of mRNAs and some non-coding RNAs and plays a role in mRNA stability and processing.</text>
</comment>
<dbReference type="PROSITE" id="PS50882">
    <property type="entry name" value="YTH"/>
    <property type="match status" value="1"/>
</dbReference>
<reference evidence="7" key="3">
    <citation type="journal article" date="2017" name="Nature">
        <title>Genome sequence of the progenitor of the wheat D genome Aegilops tauschii.</title>
        <authorList>
            <person name="Luo M.C."/>
            <person name="Gu Y.Q."/>
            <person name="Puiu D."/>
            <person name="Wang H."/>
            <person name="Twardziok S.O."/>
            <person name="Deal K.R."/>
            <person name="Huo N."/>
            <person name="Zhu T."/>
            <person name="Wang L."/>
            <person name="Wang Y."/>
            <person name="McGuire P.E."/>
            <person name="Liu S."/>
            <person name="Long H."/>
            <person name="Ramasamy R.K."/>
            <person name="Rodriguez J.C."/>
            <person name="Van S.L."/>
            <person name="Yuan L."/>
            <person name="Wang Z."/>
            <person name="Xia Z."/>
            <person name="Xiao L."/>
            <person name="Anderson O.D."/>
            <person name="Ouyang S."/>
            <person name="Liang Y."/>
            <person name="Zimin A.V."/>
            <person name="Pertea G."/>
            <person name="Qi P."/>
            <person name="Bennetzen J.L."/>
            <person name="Dai X."/>
            <person name="Dawson M.W."/>
            <person name="Muller H.G."/>
            <person name="Kugler K."/>
            <person name="Rivarola-Duarte L."/>
            <person name="Spannagl M."/>
            <person name="Mayer K.F.X."/>
            <person name="Lu F.H."/>
            <person name="Bevan M.W."/>
            <person name="Leroy P."/>
            <person name="Li P."/>
            <person name="You F.M."/>
            <person name="Sun Q."/>
            <person name="Liu Z."/>
            <person name="Lyons E."/>
            <person name="Wicker T."/>
            <person name="Salzberg S.L."/>
            <person name="Devos K.M."/>
            <person name="Dvorak J."/>
        </authorList>
    </citation>
    <scope>NUCLEOTIDE SEQUENCE [LARGE SCALE GENOMIC DNA]</scope>
    <source>
        <strain evidence="7">cv. AL8/78</strain>
    </source>
</reference>
<feature type="region of interest" description="Disordered" evidence="5">
    <location>
        <begin position="1"/>
        <end position="49"/>
    </location>
</feature>
<dbReference type="CDD" id="cd21134">
    <property type="entry name" value="YTH"/>
    <property type="match status" value="1"/>
</dbReference>
<feature type="domain" description="YTH" evidence="6">
    <location>
        <begin position="453"/>
        <end position="589"/>
    </location>
</feature>
<dbReference type="PANTHER" id="PTHR12357">
    <property type="entry name" value="YTH YT521-B HOMOLOGY DOMAIN-CONTAINING"/>
    <property type="match status" value="1"/>
</dbReference>
<evidence type="ECO:0000313" key="7">
    <source>
        <dbReference type="EnsemblPlants" id="AET7Gv20672400.4"/>
    </source>
</evidence>
<keyword evidence="8" id="KW-1185">Reference proteome</keyword>
<evidence type="ECO:0000256" key="2">
    <source>
        <dbReference type="ARBA" id="ARBA00022490"/>
    </source>
</evidence>
<feature type="compositionally biased region" description="Basic residues" evidence="5">
    <location>
        <begin position="37"/>
        <end position="48"/>
    </location>
</feature>
<evidence type="ECO:0000256" key="3">
    <source>
        <dbReference type="ARBA" id="ARBA00022884"/>
    </source>
</evidence>
<dbReference type="GO" id="GO:0061157">
    <property type="term" value="P:mRNA destabilization"/>
    <property type="evidence" value="ECO:0007669"/>
    <property type="project" value="TreeGrafter"/>
</dbReference>
<dbReference type="PANTHER" id="PTHR12357:SF89">
    <property type="entry name" value="YTH DOMAIN-CONTAINING FAMILY PROTEIN"/>
    <property type="match status" value="1"/>
</dbReference>
<dbReference type="Proteomes" id="UP000015105">
    <property type="component" value="Chromosome 7D"/>
</dbReference>
<dbReference type="EnsemblPlants" id="AET7Gv20672400.4">
    <property type="protein sequence ID" value="AET7Gv20672400.4"/>
    <property type="gene ID" value="AET7Gv20672400"/>
</dbReference>
<evidence type="ECO:0000256" key="4">
    <source>
        <dbReference type="RuleBase" id="RU369095"/>
    </source>
</evidence>
<protein>
    <recommendedName>
        <fullName evidence="4">YTH domain-containing family protein</fullName>
    </recommendedName>
</protein>
<dbReference type="GO" id="GO:1990247">
    <property type="term" value="F:N6-methyladenosine-containing RNA reader activity"/>
    <property type="evidence" value="ECO:0007669"/>
    <property type="project" value="UniProtKB-UniRule"/>
</dbReference>
<comment type="similarity">
    <text evidence="4">Belongs to the YTHDF family.</text>
</comment>
<reference evidence="7" key="4">
    <citation type="submission" date="2019-03" db="UniProtKB">
        <authorList>
            <consortium name="EnsemblPlants"/>
        </authorList>
    </citation>
    <scope>IDENTIFICATION</scope>
</reference>
<dbReference type="GO" id="GO:0003729">
    <property type="term" value="F:mRNA binding"/>
    <property type="evidence" value="ECO:0007669"/>
    <property type="project" value="UniProtKB-UniRule"/>
</dbReference>
<feature type="region of interest" description="Disordered" evidence="5">
    <location>
        <begin position="409"/>
        <end position="440"/>
    </location>
</feature>
<reference evidence="8" key="1">
    <citation type="journal article" date="2014" name="Science">
        <title>Ancient hybridizations among the ancestral genomes of bread wheat.</title>
        <authorList>
            <consortium name="International Wheat Genome Sequencing Consortium,"/>
            <person name="Marcussen T."/>
            <person name="Sandve S.R."/>
            <person name="Heier L."/>
            <person name="Spannagl M."/>
            <person name="Pfeifer M."/>
            <person name="Jakobsen K.S."/>
            <person name="Wulff B.B."/>
            <person name="Steuernagel B."/>
            <person name="Mayer K.F."/>
            <person name="Olsen O.A."/>
        </authorList>
    </citation>
    <scope>NUCLEOTIDE SEQUENCE [LARGE SCALE GENOMIC DNA]</scope>
    <source>
        <strain evidence="8">cv. AL8/78</strain>
    </source>
</reference>
<dbReference type="Gene3D" id="3.10.590.10">
    <property type="entry name" value="ph1033 like domains"/>
    <property type="match status" value="1"/>
</dbReference>
<reference evidence="8" key="2">
    <citation type="journal article" date="2017" name="Nat. Plants">
        <title>The Aegilops tauschii genome reveals multiple impacts of transposons.</title>
        <authorList>
            <person name="Zhao G."/>
            <person name="Zou C."/>
            <person name="Li K."/>
            <person name="Wang K."/>
            <person name="Li T."/>
            <person name="Gao L."/>
            <person name="Zhang X."/>
            <person name="Wang H."/>
            <person name="Yang Z."/>
            <person name="Liu X."/>
            <person name="Jiang W."/>
            <person name="Mao L."/>
            <person name="Kong X."/>
            <person name="Jiao Y."/>
            <person name="Jia J."/>
        </authorList>
    </citation>
    <scope>NUCLEOTIDE SEQUENCE [LARGE SCALE GENOMIC DNA]</scope>
    <source>
        <strain evidence="8">cv. AL8/78</strain>
    </source>
</reference>
<sequence>PINNKRQFIKGARDRSRAPSIGSEPVEEPRGSSIRSRERRAHQIRRSRGIPSKEERAVWRLTCADWPISASCSSARADPWNRHRRGLALWIHRSQESRSSKNLFSTIPRKDEKTVKPTISLDSSVINLPSEGQVQAVTSNIGEEHSAAYPQHIYSSQAEPFYYQGTGYENLPNECDVYPPYTSVDGLEVGPAVMYNEEPSMMYHGGYGYDPYAHYSPISTPVPSGVSGDGQLYSPQQFSSAPYYQQPLQPDMAYLGSPTPVSQGETMMPIDPTQSAFIADTLSPNSFHFGPRPEWFRSSQGTGSFLSPATSPQPFGDVSGAFGQSNFPMASGMMPPQQKSFYGFGTPSDSYGRRFSHRGSFPHATNYGSPFPGYGLNGRSLIPVDKERRRGRGNALLCSFVGSLDFLNEQSRGPRSTRPKKQPEDNSKDEKSSAGLDQGSYNRTDFVTEYKNARFFIIKSYSEDNVHKSIKYGVWASTTNGNKKLDGAYHEVKKEEHCPIFLLFSVNASAQFCGVAEMTGPVNFEKSVNYWQQDKWTGQFPVNWHILKDVPNNLFRHIILENNEHKPVTNSRDTQEVKLEQGREMLKIFKDHEEDASILDDFNFYEEREKALLENKARLYQQQQISSSSVAEPKKPSTVPTDLVGHIAKNYSFLEPKKPLTVPTDMVGHITKTFAQAVRLGKAKSVSPLGKKGPAGDLSVAAKPVEVRESD</sequence>
<dbReference type="InterPro" id="IPR045168">
    <property type="entry name" value="YTH_prot"/>
</dbReference>
<feature type="region of interest" description="Disordered" evidence="5">
    <location>
        <begin position="685"/>
        <end position="711"/>
    </location>
</feature>
<dbReference type="AlphaFoldDB" id="A0A453RRC1"/>
<dbReference type="GO" id="GO:0005737">
    <property type="term" value="C:cytoplasm"/>
    <property type="evidence" value="ECO:0007669"/>
    <property type="project" value="UniProtKB-SubCell"/>
</dbReference>
<organism evidence="7 8">
    <name type="scientific">Aegilops tauschii subsp. strangulata</name>
    <name type="common">Goatgrass</name>
    <dbReference type="NCBI Taxonomy" id="200361"/>
    <lineage>
        <taxon>Eukaryota</taxon>
        <taxon>Viridiplantae</taxon>
        <taxon>Streptophyta</taxon>
        <taxon>Embryophyta</taxon>
        <taxon>Tracheophyta</taxon>
        <taxon>Spermatophyta</taxon>
        <taxon>Magnoliopsida</taxon>
        <taxon>Liliopsida</taxon>
        <taxon>Poales</taxon>
        <taxon>Poaceae</taxon>
        <taxon>BOP clade</taxon>
        <taxon>Pooideae</taxon>
        <taxon>Triticodae</taxon>
        <taxon>Triticeae</taxon>
        <taxon>Triticinae</taxon>
        <taxon>Aegilops</taxon>
    </lineage>
</organism>
<evidence type="ECO:0000256" key="1">
    <source>
        <dbReference type="ARBA" id="ARBA00004496"/>
    </source>
</evidence>
<keyword evidence="2" id="KW-0963">Cytoplasm</keyword>
<keyword evidence="3 4" id="KW-0694">RNA-binding</keyword>
<evidence type="ECO:0000259" key="6">
    <source>
        <dbReference type="PROSITE" id="PS50882"/>
    </source>
</evidence>
<dbReference type="STRING" id="200361.A0A453RRC1"/>
<accession>A0A453RRC1</accession>
<proteinExistence type="inferred from homology"/>
<evidence type="ECO:0000313" key="8">
    <source>
        <dbReference type="Proteomes" id="UP000015105"/>
    </source>
</evidence>
<reference evidence="7" key="5">
    <citation type="journal article" date="2021" name="G3 (Bethesda)">
        <title>Aegilops tauschii genome assembly Aet v5.0 features greater sequence contiguity and improved annotation.</title>
        <authorList>
            <person name="Wang L."/>
            <person name="Zhu T."/>
            <person name="Rodriguez J.C."/>
            <person name="Deal K.R."/>
            <person name="Dubcovsky J."/>
            <person name="McGuire P.E."/>
            <person name="Lux T."/>
            <person name="Spannagl M."/>
            <person name="Mayer K.F.X."/>
            <person name="Baldrich P."/>
            <person name="Meyers B.C."/>
            <person name="Huo N."/>
            <person name="Gu Y.Q."/>
            <person name="Zhou H."/>
            <person name="Devos K.M."/>
            <person name="Bennetzen J.L."/>
            <person name="Unver T."/>
            <person name="Budak H."/>
            <person name="Gulick P.J."/>
            <person name="Galiba G."/>
            <person name="Kalapos B."/>
            <person name="Nelson D.R."/>
            <person name="Li P."/>
            <person name="You F.M."/>
            <person name="Luo M.C."/>
            <person name="Dvorak J."/>
        </authorList>
    </citation>
    <scope>NUCLEOTIDE SEQUENCE [LARGE SCALE GENOMIC DNA]</scope>
    <source>
        <strain evidence="7">cv. AL8/78</strain>
    </source>
</reference>
<name>A0A453RRC1_AEGTS</name>
<dbReference type="Gramene" id="AET7Gv20672400.4">
    <property type="protein sequence ID" value="AET7Gv20672400.4"/>
    <property type="gene ID" value="AET7Gv20672400"/>
</dbReference>